<evidence type="ECO:0000313" key="3">
    <source>
        <dbReference type="Proteomes" id="UP000604046"/>
    </source>
</evidence>
<proteinExistence type="predicted"/>
<comment type="caution">
    <text evidence="2">The sequence shown here is derived from an EMBL/GenBank/DDBJ whole genome shotgun (WGS) entry which is preliminary data.</text>
</comment>
<sequence length="526" mass="58913">MEFLQKMTNTVLSVHRCEGRSKLHAELLREIAWHRETLPLELMASWQQSGFDPHDESTRETLRLLKTGTSTTKDILESTFAHMTDISKRHSKNQKLAFYTRWIYAACSPYARSSAPQILPTGEDWLTHRTSDAEKAKEFSRLGSVKDEKLPEIWYGQDSRFPKRPSDIVYRHAGPLSHQKSASALAFSFADEESDFSNVRNAWLGSLFTQGGCFLHVPTQEYVISLGFRKWAALGMRLSLRTVGFQDYLVLDACSEDPEPFWMHNWSMTNENWLAVETELLIPSCVPEALQEENLGLTLQVNGLTDLLPAAIKRGTFLTAEAIKALVRVLNADVPAQGRGSGKNGNVVKLDLAKSLVEHLFPTEPADEKARMVNALMGRQKAVNPEILQIVSGLDAENAEDQIFKKMKKQASEELQRSFVSAGKKQAERERRPPPAPPQAGQNPGSSAAQPAAPRDGEMQQHEAARARAHAEHKKHEQQNAERLNQLTPPTLRSFLPGGGTITDTFSIEYHPVQKHFRVKYPCGSA</sequence>
<keyword evidence="3" id="KW-1185">Reference proteome</keyword>
<dbReference type="AlphaFoldDB" id="A0A812V717"/>
<evidence type="ECO:0000313" key="2">
    <source>
        <dbReference type="EMBL" id="CAE7613261.1"/>
    </source>
</evidence>
<reference evidence="2" key="1">
    <citation type="submission" date="2021-02" db="EMBL/GenBank/DDBJ databases">
        <authorList>
            <person name="Dougan E. K."/>
            <person name="Rhodes N."/>
            <person name="Thang M."/>
            <person name="Chan C."/>
        </authorList>
    </citation>
    <scope>NUCLEOTIDE SEQUENCE</scope>
</reference>
<organism evidence="2 3">
    <name type="scientific">Symbiodinium natans</name>
    <dbReference type="NCBI Taxonomy" id="878477"/>
    <lineage>
        <taxon>Eukaryota</taxon>
        <taxon>Sar</taxon>
        <taxon>Alveolata</taxon>
        <taxon>Dinophyceae</taxon>
        <taxon>Suessiales</taxon>
        <taxon>Symbiodiniaceae</taxon>
        <taxon>Symbiodinium</taxon>
    </lineage>
</organism>
<protein>
    <submittedName>
        <fullName evidence="2">Uncharacterized protein</fullName>
    </submittedName>
</protein>
<feature type="compositionally biased region" description="Polar residues" evidence="1">
    <location>
        <begin position="481"/>
        <end position="491"/>
    </location>
</feature>
<name>A0A812V717_9DINO</name>
<dbReference type="Proteomes" id="UP000604046">
    <property type="component" value="Unassembled WGS sequence"/>
</dbReference>
<dbReference type="OrthoDB" id="408340at2759"/>
<feature type="region of interest" description="Disordered" evidence="1">
    <location>
        <begin position="414"/>
        <end position="498"/>
    </location>
</feature>
<gene>
    <name evidence="2" type="ORF">SNAT2548_LOCUS34871</name>
</gene>
<feature type="compositionally biased region" description="Basic and acidic residues" evidence="1">
    <location>
        <begin position="455"/>
        <end position="480"/>
    </location>
</feature>
<dbReference type="EMBL" id="CAJNDS010002834">
    <property type="protein sequence ID" value="CAE7613261.1"/>
    <property type="molecule type" value="Genomic_DNA"/>
</dbReference>
<evidence type="ECO:0000256" key="1">
    <source>
        <dbReference type="SAM" id="MobiDB-lite"/>
    </source>
</evidence>
<accession>A0A812V717</accession>